<dbReference type="AlphaFoldDB" id="A0A7G9SFV6"/>
<reference evidence="2 3" key="1">
    <citation type="submission" date="2020-08" db="EMBL/GenBank/DDBJ databases">
        <title>Genome sequence of Sphingomonas lutea KCTC 23642T.</title>
        <authorList>
            <person name="Hyun D.-W."/>
            <person name="Bae J.-W."/>
        </authorList>
    </citation>
    <scope>NUCLEOTIDE SEQUENCE [LARGE SCALE GENOMIC DNA]</scope>
    <source>
        <strain evidence="2 3">KCTC 23642</strain>
    </source>
</reference>
<dbReference type="EMBL" id="CP060718">
    <property type="protein sequence ID" value="QNN66731.1"/>
    <property type="molecule type" value="Genomic_DNA"/>
</dbReference>
<organism evidence="2 3">
    <name type="scientific">Sphingomonas lutea</name>
    <dbReference type="NCBI Taxonomy" id="1045317"/>
    <lineage>
        <taxon>Bacteria</taxon>
        <taxon>Pseudomonadati</taxon>
        <taxon>Pseudomonadota</taxon>
        <taxon>Alphaproteobacteria</taxon>
        <taxon>Sphingomonadales</taxon>
        <taxon>Sphingomonadaceae</taxon>
        <taxon>Sphingomonas</taxon>
    </lineage>
</organism>
<gene>
    <name evidence="2" type="ORF">H9L13_08560</name>
</gene>
<keyword evidence="1" id="KW-0732">Signal</keyword>
<feature type="signal peptide" evidence="1">
    <location>
        <begin position="1"/>
        <end position="20"/>
    </location>
</feature>
<protein>
    <recommendedName>
        <fullName evidence="4">DUF3833 family protein</fullName>
    </recommendedName>
</protein>
<name>A0A7G9SFV6_9SPHN</name>
<evidence type="ECO:0000313" key="2">
    <source>
        <dbReference type="EMBL" id="QNN66731.1"/>
    </source>
</evidence>
<proteinExistence type="predicted"/>
<evidence type="ECO:0000256" key="1">
    <source>
        <dbReference type="SAM" id="SignalP"/>
    </source>
</evidence>
<sequence length="161" mass="18060">MNRLYFAILPLALMASQATAAPLTDPLRFWVGRTETVSTIKVMMKKAFKTRSTGRGEIKPDGTLELVQRVEDEGQAPRERRWRIRKAGPNRFVGTMNEAKGPVVIEEVGGRYRFRFKMDGNLSVEQWITPQPGGKSGRSLLTIKKLGLTVAKSEGTIRKLD</sequence>
<accession>A0A7G9SFV6</accession>
<dbReference type="Proteomes" id="UP000515971">
    <property type="component" value="Chromosome"/>
</dbReference>
<evidence type="ECO:0008006" key="4">
    <source>
        <dbReference type="Google" id="ProtNLM"/>
    </source>
</evidence>
<keyword evidence="3" id="KW-1185">Reference proteome</keyword>
<evidence type="ECO:0000313" key="3">
    <source>
        <dbReference type="Proteomes" id="UP000515971"/>
    </source>
</evidence>
<dbReference type="KEGG" id="slut:H9L13_08560"/>
<feature type="chain" id="PRO_5028819884" description="DUF3833 family protein" evidence="1">
    <location>
        <begin position="21"/>
        <end position="161"/>
    </location>
</feature>
<dbReference type="RefSeq" id="WP_187537323.1">
    <property type="nucleotide sequence ID" value="NZ_BAABJT010000001.1"/>
</dbReference>